<dbReference type="InterPro" id="IPR052893">
    <property type="entry name" value="TCS_response_regulator"/>
</dbReference>
<dbReference type="GO" id="GO:0000160">
    <property type="term" value="P:phosphorelay signal transduction system"/>
    <property type="evidence" value="ECO:0007669"/>
    <property type="project" value="InterPro"/>
</dbReference>
<dbReference type="Gene3D" id="3.40.50.2300">
    <property type="match status" value="1"/>
</dbReference>
<protein>
    <submittedName>
        <fullName evidence="3">Response regulator</fullName>
    </submittedName>
</protein>
<accession>A0A2G0CGJ6</accession>
<evidence type="ECO:0000259" key="2">
    <source>
        <dbReference type="PROSITE" id="PS50110"/>
    </source>
</evidence>
<organism evidence="3 4">
    <name type="scientific">Neolewinella marina</name>
    <dbReference type="NCBI Taxonomy" id="438751"/>
    <lineage>
        <taxon>Bacteria</taxon>
        <taxon>Pseudomonadati</taxon>
        <taxon>Bacteroidota</taxon>
        <taxon>Saprospiria</taxon>
        <taxon>Saprospirales</taxon>
        <taxon>Lewinellaceae</taxon>
        <taxon>Neolewinella</taxon>
    </lineage>
</organism>
<dbReference type="OrthoDB" id="1524091at2"/>
<gene>
    <name evidence="3" type="ORF">CGL56_06415</name>
</gene>
<dbReference type="PANTHER" id="PTHR44520">
    <property type="entry name" value="RESPONSE REGULATOR RCP1-RELATED"/>
    <property type="match status" value="1"/>
</dbReference>
<dbReference type="InterPro" id="IPR011006">
    <property type="entry name" value="CheY-like_superfamily"/>
</dbReference>
<dbReference type="PROSITE" id="PS50110">
    <property type="entry name" value="RESPONSE_REGULATORY"/>
    <property type="match status" value="1"/>
</dbReference>
<dbReference type="Proteomes" id="UP000226437">
    <property type="component" value="Unassembled WGS sequence"/>
</dbReference>
<dbReference type="SUPFAM" id="SSF52172">
    <property type="entry name" value="CheY-like"/>
    <property type="match status" value="1"/>
</dbReference>
<evidence type="ECO:0000313" key="3">
    <source>
        <dbReference type="EMBL" id="PHK99091.1"/>
    </source>
</evidence>
<dbReference type="PANTHER" id="PTHR44520:SF2">
    <property type="entry name" value="RESPONSE REGULATOR RCP1"/>
    <property type="match status" value="1"/>
</dbReference>
<feature type="domain" description="Response regulatory" evidence="2">
    <location>
        <begin position="8"/>
        <end position="137"/>
    </location>
</feature>
<dbReference type="Pfam" id="PF00072">
    <property type="entry name" value="Response_reg"/>
    <property type="match status" value="1"/>
</dbReference>
<dbReference type="AlphaFoldDB" id="A0A2G0CGJ6"/>
<dbReference type="EMBL" id="PDLO01000002">
    <property type="protein sequence ID" value="PHK99091.1"/>
    <property type="molecule type" value="Genomic_DNA"/>
</dbReference>
<name>A0A2G0CGJ6_9BACT</name>
<reference evidence="3 4" key="1">
    <citation type="submission" date="2017-10" db="EMBL/GenBank/DDBJ databases">
        <title>The draft genome sequence of Lewinella marina KCTC 32374.</title>
        <authorList>
            <person name="Wang K."/>
        </authorList>
    </citation>
    <scope>NUCLEOTIDE SEQUENCE [LARGE SCALE GENOMIC DNA]</scope>
    <source>
        <strain evidence="3 4">MKG-38</strain>
    </source>
</reference>
<keyword evidence="4" id="KW-1185">Reference proteome</keyword>
<evidence type="ECO:0000313" key="4">
    <source>
        <dbReference type="Proteomes" id="UP000226437"/>
    </source>
</evidence>
<feature type="modified residue" description="4-aspartylphosphate" evidence="1">
    <location>
        <position position="67"/>
    </location>
</feature>
<keyword evidence="1" id="KW-0597">Phosphoprotein</keyword>
<dbReference type="InterPro" id="IPR001789">
    <property type="entry name" value="Sig_transdc_resp-reg_receiver"/>
</dbReference>
<evidence type="ECO:0000256" key="1">
    <source>
        <dbReference type="PROSITE-ProRule" id="PRU00169"/>
    </source>
</evidence>
<sequence>MSTKRLGCVLFIDDSDADNFIHTRRLNKMGIADEIVVRANGREGLQYFTTPLPDGSRPTRPDLLFLDINMPVMDGWEFLDEYQHLDADRRARVTITMLTSSIGDQDYERCQTYSVVDGHEAKPLTKDKITALLDRHFS</sequence>
<comment type="caution">
    <text evidence="3">The sequence shown here is derived from an EMBL/GenBank/DDBJ whole genome shotgun (WGS) entry which is preliminary data.</text>
</comment>
<dbReference type="RefSeq" id="WP_099105708.1">
    <property type="nucleotide sequence ID" value="NZ_JAATJF010000002.1"/>
</dbReference>
<dbReference type="SMART" id="SM00448">
    <property type="entry name" value="REC"/>
    <property type="match status" value="1"/>
</dbReference>
<proteinExistence type="predicted"/>